<gene>
    <name evidence="1" type="ORF">PBS001_LOCUS8165</name>
</gene>
<protein>
    <submittedName>
        <fullName evidence="1">Uncharacterized protein</fullName>
    </submittedName>
</protein>
<dbReference type="Proteomes" id="UP001158986">
    <property type="component" value="Unassembled WGS sequence"/>
</dbReference>
<accession>A0ABN8D9A4</accession>
<name>A0ABN8D9A4_9STRA</name>
<reference evidence="1 2" key="1">
    <citation type="submission" date="2021-11" db="EMBL/GenBank/DDBJ databases">
        <authorList>
            <person name="Islam A."/>
            <person name="Islam S."/>
            <person name="Flora M.S."/>
            <person name="Rahman M."/>
            <person name="Ziaur R.M."/>
            <person name="Epstein J.H."/>
            <person name="Hassan M."/>
            <person name="Klassen M."/>
            <person name="Woodard K."/>
            <person name="Webb A."/>
            <person name="Webby R.J."/>
            <person name="El Zowalaty M.E."/>
        </authorList>
    </citation>
    <scope>NUCLEOTIDE SEQUENCE [LARGE SCALE GENOMIC DNA]</scope>
    <source>
        <strain evidence="1">Pbs1</strain>
    </source>
</reference>
<dbReference type="EMBL" id="CAKLCB010000382">
    <property type="protein sequence ID" value="CAH0521722.1"/>
    <property type="molecule type" value="Genomic_DNA"/>
</dbReference>
<sequence length="111" mass="12070">MVRIVWFSVILIASRPNVERRFQCLQCGNIGRPIAHCSCSDAQLRGPGAIVIAEQDIADLGDTARPFASLEKLRDSVRVRIADHRLAQASLSTSDAQVSAPPLLYGLRASN</sequence>
<proteinExistence type="predicted"/>
<organism evidence="1 2">
    <name type="scientific">Peronospora belbahrii</name>
    <dbReference type="NCBI Taxonomy" id="622444"/>
    <lineage>
        <taxon>Eukaryota</taxon>
        <taxon>Sar</taxon>
        <taxon>Stramenopiles</taxon>
        <taxon>Oomycota</taxon>
        <taxon>Peronosporomycetes</taxon>
        <taxon>Peronosporales</taxon>
        <taxon>Peronosporaceae</taxon>
        <taxon>Peronospora</taxon>
    </lineage>
</organism>
<comment type="caution">
    <text evidence="1">The sequence shown here is derived from an EMBL/GenBank/DDBJ whole genome shotgun (WGS) entry which is preliminary data.</text>
</comment>
<evidence type="ECO:0000313" key="2">
    <source>
        <dbReference type="Proteomes" id="UP001158986"/>
    </source>
</evidence>
<evidence type="ECO:0000313" key="1">
    <source>
        <dbReference type="EMBL" id="CAH0521722.1"/>
    </source>
</evidence>
<keyword evidence="2" id="KW-1185">Reference proteome</keyword>